<name>A0AAD3E4U2_9CHLO</name>
<sequence length="455" mass="47856">SRRAEATSGSGSGEWPPEAVGRVVCCLASLQYVPAADVALRLQQQLLPALAAAVLSPALVAELCTAWALVRRAPPPAWWQCVESAALEGQQALAEVPPQLFVRLPWTMAQLGHVPSYEWLSSYVSYLPAMLAALPDLDASGEVAGTAVAAGHRAYDASPSSNSLGVRRAEDLANLVWALGTAIHEGSHPPALLSTTGSGALQALLPATHGSLRSMGPTQLVLLVEGLARVRHRLPPAWVGAFGEQVLRQLHACCPADLISILYCLAFLDAQLPAPWLAAVLGRTKQLLPALLVSEQHSYRLNDLAWAVAQLDPAGGLARPFLERLVRKQAALEEAKAAEDEEEEESGDRGVGEDFGEEVEENKRGRTKRRVRKSSIRTGGRSRAVAAGRLRRSTPPPPPSPSTAVNGGSSSGGDSGSGEGTAAAEAAAQRRLGRQSLAACLADVNGSDNSHSTSR</sequence>
<accession>A0AAD3E4U2</accession>
<evidence type="ECO:0000313" key="3">
    <source>
        <dbReference type="Proteomes" id="UP001054857"/>
    </source>
</evidence>
<organism evidence="2 3">
    <name type="scientific">Astrephomene gubernaculifera</name>
    <dbReference type="NCBI Taxonomy" id="47775"/>
    <lineage>
        <taxon>Eukaryota</taxon>
        <taxon>Viridiplantae</taxon>
        <taxon>Chlorophyta</taxon>
        <taxon>core chlorophytes</taxon>
        <taxon>Chlorophyceae</taxon>
        <taxon>CS clade</taxon>
        <taxon>Chlamydomonadales</taxon>
        <taxon>Astrephomenaceae</taxon>
        <taxon>Astrephomene</taxon>
    </lineage>
</organism>
<proteinExistence type="predicted"/>
<dbReference type="AlphaFoldDB" id="A0AAD3E4U2"/>
<gene>
    <name evidence="2" type="ORF">Agub_g15303</name>
</gene>
<feature type="non-terminal residue" evidence="2">
    <location>
        <position position="1"/>
    </location>
</feature>
<feature type="compositionally biased region" description="Gly residues" evidence="1">
    <location>
        <begin position="409"/>
        <end position="419"/>
    </location>
</feature>
<evidence type="ECO:0000256" key="1">
    <source>
        <dbReference type="SAM" id="MobiDB-lite"/>
    </source>
</evidence>
<evidence type="ECO:0000313" key="2">
    <source>
        <dbReference type="EMBL" id="GFR52677.1"/>
    </source>
</evidence>
<dbReference type="Proteomes" id="UP001054857">
    <property type="component" value="Unassembled WGS sequence"/>
</dbReference>
<feature type="region of interest" description="Disordered" evidence="1">
    <location>
        <begin position="334"/>
        <end position="430"/>
    </location>
</feature>
<comment type="caution">
    <text evidence="2">The sequence shown here is derived from an EMBL/GenBank/DDBJ whole genome shotgun (WGS) entry which is preliminary data.</text>
</comment>
<protein>
    <submittedName>
        <fullName evidence="2">Uncharacterized protein</fullName>
    </submittedName>
</protein>
<reference evidence="2 3" key="1">
    <citation type="journal article" date="2021" name="Sci. Rep.">
        <title>Genome sequencing of the multicellular alga Astrephomene provides insights into convergent evolution of germ-soma differentiation.</title>
        <authorList>
            <person name="Yamashita S."/>
            <person name="Yamamoto K."/>
            <person name="Matsuzaki R."/>
            <person name="Suzuki S."/>
            <person name="Yamaguchi H."/>
            <person name="Hirooka S."/>
            <person name="Minakuchi Y."/>
            <person name="Miyagishima S."/>
            <person name="Kawachi M."/>
            <person name="Toyoda A."/>
            <person name="Nozaki H."/>
        </authorList>
    </citation>
    <scope>NUCLEOTIDE SEQUENCE [LARGE SCALE GENOMIC DNA]</scope>
    <source>
        <strain evidence="2 3">NIES-4017</strain>
    </source>
</reference>
<keyword evidence="3" id="KW-1185">Reference proteome</keyword>
<dbReference type="EMBL" id="BMAR01000069">
    <property type="protein sequence ID" value="GFR52677.1"/>
    <property type="molecule type" value="Genomic_DNA"/>
</dbReference>
<feature type="compositionally biased region" description="Basic residues" evidence="1">
    <location>
        <begin position="365"/>
        <end position="375"/>
    </location>
</feature>